<comment type="caution">
    <text evidence="6">The sequence shown here is derived from an EMBL/GenBank/DDBJ whole genome shotgun (WGS) entry which is preliminary data.</text>
</comment>
<keyword evidence="7" id="KW-1185">Reference proteome</keyword>
<dbReference type="EMBL" id="SZPQ01000054">
    <property type="protein sequence ID" value="TKI03010.1"/>
    <property type="molecule type" value="Genomic_DNA"/>
</dbReference>
<reference evidence="6 7" key="1">
    <citation type="submission" date="2019-04" db="EMBL/GenBank/DDBJ databases">
        <authorList>
            <person name="Li M."/>
            <person name="Gao C."/>
        </authorList>
    </citation>
    <scope>NUCLEOTIDE SEQUENCE [LARGE SCALE GENOMIC DNA]</scope>
    <source>
        <strain evidence="6 7">BGMRC 2031</strain>
    </source>
</reference>
<evidence type="ECO:0000256" key="2">
    <source>
        <dbReference type="ARBA" id="ARBA00023125"/>
    </source>
</evidence>
<dbReference type="SUPFAM" id="SSF46689">
    <property type="entry name" value="Homeodomain-like"/>
    <property type="match status" value="1"/>
</dbReference>
<dbReference type="PROSITE" id="PS51464">
    <property type="entry name" value="SIS"/>
    <property type="match status" value="1"/>
</dbReference>
<dbReference type="InterPro" id="IPR001347">
    <property type="entry name" value="SIS_dom"/>
</dbReference>
<evidence type="ECO:0000256" key="1">
    <source>
        <dbReference type="ARBA" id="ARBA00023015"/>
    </source>
</evidence>
<keyword evidence="1" id="KW-0805">Transcription regulation</keyword>
<dbReference type="InterPro" id="IPR009057">
    <property type="entry name" value="Homeodomain-like_sf"/>
</dbReference>
<dbReference type="CDD" id="cd05013">
    <property type="entry name" value="SIS_RpiR"/>
    <property type="match status" value="1"/>
</dbReference>
<dbReference type="RefSeq" id="WP_136992689.1">
    <property type="nucleotide sequence ID" value="NZ_SZPQ01000054.1"/>
</dbReference>
<organism evidence="6 7">
    <name type="scientific">Martelella alba</name>
    <dbReference type="NCBI Taxonomy" id="2590451"/>
    <lineage>
        <taxon>Bacteria</taxon>
        <taxon>Pseudomonadati</taxon>
        <taxon>Pseudomonadota</taxon>
        <taxon>Alphaproteobacteria</taxon>
        <taxon>Hyphomicrobiales</taxon>
        <taxon>Aurantimonadaceae</taxon>
        <taxon>Martelella</taxon>
    </lineage>
</organism>
<dbReference type="Pfam" id="PF01380">
    <property type="entry name" value="SIS"/>
    <property type="match status" value="1"/>
</dbReference>
<keyword evidence="3" id="KW-0804">Transcription</keyword>
<evidence type="ECO:0000313" key="6">
    <source>
        <dbReference type="EMBL" id="TKI03010.1"/>
    </source>
</evidence>
<dbReference type="InterPro" id="IPR036388">
    <property type="entry name" value="WH-like_DNA-bd_sf"/>
</dbReference>
<name>A0ABY2SH58_9HYPH</name>
<dbReference type="PANTHER" id="PTHR30514:SF20">
    <property type="entry name" value="TRANSCRIPTIONAL REGULATOR"/>
    <property type="match status" value="1"/>
</dbReference>
<dbReference type="InterPro" id="IPR046348">
    <property type="entry name" value="SIS_dom_sf"/>
</dbReference>
<dbReference type="Pfam" id="PF01418">
    <property type="entry name" value="HTH_6"/>
    <property type="match status" value="1"/>
</dbReference>
<dbReference type="InterPro" id="IPR000281">
    <property type="entry name" value="HTH_RpiR"/>
</dbReference>
<feature type="domain" description="HTH rpiR-type" evidence="4">
    <location>
        <begin position="9"/>
        <end position="85"/>
    </location>
</feature>
<dbReference type="Proteomes" id="UP000305202">
    <property type="component" value="Unassembled WGS sequence"/>
</dbReference>
<dbReference type="PANTHER" id="PTHR30514">
    <property type="entry name" value="GLUCOKINASE"/>
    <property type="match status" value="1"/>
</dbReference>
<dbReference type="Gene3D" id="1.10.10.10">
    <property type="entry name" value="Winged helix-like DNA-binding domain superfamily/Winged helix DNA-binding domain"/>
    <property type="match status" value="1"/>
</dbReference>
<dbReference type="PROSITE" id="PS51071">
    <property type="entry name" value="HTH_RPIR"/>
    <property type="match status" value="1"/>
</dbReference>
<protein>
    <submittedName>
        <fullName evidence="6">MurR/RpiR family transcriptional regulator</fullName>
    </submittedName>
</protein>
<feature type="domain" description="SIS" evidence="5">
    <location>
        <begin position="140"/>
        <end position="278"/>
    </location>
</feature>
<keyword evidence="2" id="KW-0238">DNA-binding</keyword>
<dbReference type="InterPro" id="IPR035472">
    <property type="entry name" value="RpiR-like_SIS"/>
</dbReference>
<accession>A0ABY2SH58</accession>
<proteinExistence type="predicted"/>
<evidence type="ECO:0000259" key="4">
    <source>
        <dbReference type="PROSITE" id="PS51071"/>
    </source>
</evidence>
<evidence type="ECO:0000256" key="3">
    <source>
        <dbReference type="ARBA" id="ARBA00023163"/>
    </source>
</evidence>
<gene>
    <name evidence="6" type="ORF">FCN80_23100</name>
</gene>
<dbReference type="SUPFAM" id="SSF53697">
    <property type="entry name" value="SIS domain"/>
    <property type="match status" value="1"/>
</dbReference>
<dbReference type="Gene3D" id="3.40.50.10490">
    <property type="entry name" value="Glucose-6-phosphate isomerase like protein, domain 1"/>
    <property type="match status" value="1"/>
</dbReference>
<dbReference type="InterPro" id="IPR047640">
    <property type="entry name" value="RpiR-like"/>
</dbReference>
<evidence type="ECO:0000259" key="5">
    <source>
        <dbReference type="PROSITE" id="PS51464"/>
    </source>
</evidence>
<evidence type="ECO:0000313" key="7">
    <source>
        <dbReference type="Proteomes" id="UP000305202"/>
    </source>
</evidence>
<sequence length="297" mass="32766">MTNTTKQFALLWDNIYTHYDDLGREWRKIAHYMLENPDSVALDSLAVIAERIDVPPSALIRFAGLFGFYDFNAMKLLFRKSALEGRLSYLRRAKLLGKISSEEEGQCTMTPGGILKTFTNRNAQTLEKLHLQISGGTLASALKLLNGAKKIYVAGCGRSFSIACYLTYAFLHVQRKVILIDGYGGIYTELLHIIEQNDVIISISFAPYAKETLQLVKLGVKKGIKQIVITDSRICSLAALSDVCFVISEANIDGFRSQSASMCLVQTLAVALATKKTQPNSALACKGKKETAIIDKP</sequence>